<dbReference type="PROSITE" id="PS50943">
    <property type="entry name" value="HTH_CROC1"/>
    <property type="match status" value="1"/>
</dbReference>
<dbReference type="Proteomes" id="UP000320300">
    <property type="component" value="Unassembled WGS sequence"/>
</dbReference>
<dbReference type="CDD" id="cd00093">
    <property type="entry name" value="HTH_XRE"/>
    <property type="match status" value="1"/>
</dbReference>
<feature type="domain" description="HTH cro/C1-type" evidence="1">
    <location>
        <begin position="20"/>
        <end position="73"/>
    </location>
</feature>
<sequence length="87" mass="10219">MQQPLLDPIEQYTIDVTIMLRRKHNLKQSDIGKIINTKTSFIGNVENYKNPAKYNLKHINALANYFDITPRYFLPEKPITKQDLITK</sequence>
<evidence type="ECO:0000259" key="1">
    <source>
        <dbReference type="PROSITE" id="PS50943"/>
    </source>
</evidence>
<proteinExistence type="predicted"/>
<dbReference type="AlphaFoldDB" id="A0A521B6D9"/>
<reference evidence="2 3" key="1">
    <citation type="submission" date="2017-05" db="EMBL/GenBank/DDBJ databases">
        <authorList>
            <person name="Varghese N."/>
            <person name="Submissions S."/>
        </authorList>
    </citation>
    <scope>NUCLEOTIDE SEQUENCE [LARGE SCALE GENOMIC DNA]</scope>
    <source>
        <strain evidence="2 3">DSM 19036</strain>
    </source>
</reference>
<dbReference type="RefSeq" id="WP_142526752.1">
    <property type="nucleotide sequence ID" value="NZ_CBCSJO010000003.1"/>
</dbReference>
<dbReference type="OrthoDB" id="1098513at2"/>
<protein>
    <recommendedName>
        <fullName evidence="1">HTH cro/C1-type domain-containing protein</fullName>
    </recommendedName>
</protein>
<dbReference type="EMBL" id="FXTN01000002">
    <property type="protein sequence ID" value="SMO42677.1"/>
    <property type="molecule type" value="Genomic_DNA"/>
</dbReference>
<dbReference type="GO" id="GO:0003677">
    <property type="term" value="F:DNA binding"/>
    <property type="evidence" value="ECO:0007669"/>
    <property type="project" value="InterPro"/>
</dbReference>
<dbReference type="SUPFAM" id="SSF47413">
    <property type="entry name" value="lambda repressor-like DNA-binding domains"/>
    <property type="match status" value="1"/>
</dbReference>
<name>A0A521B6D9_9SPHI</name>
<dbReference type="Gene3D" id="1.10.260.40">
    <property type="entry name" value="lambda repressor-like DNA-binding domains"/>
    <property type="match status" value="1"/>
</dbReference>
<accession>A0A521B6D9</accession>
<dbReference type="InterPro" id="IPR010982">
    <property type="entry name" value="Lambda_DNA-bd_dom_sf"/>
</dbReference>
<evidence type="ECO:0000313" key="3">
    <source>
        <dbReference type="Proteomes" id="UP000320300"/>
    </source>
</evidence>
<keyword evidence="3" id="KW-1185">Reference proteome</keyword>
<evidence type="ECO:0000313" key="2">
    <source>
        <dbReference type="EMBL" id="SMO42677.1"/>
    </source>
</evidence>
<gene>
    <name evidence="2" type="ORF">SAMN06265348_10250</name>
</gene>
<organism evidence="2 3">
    <name type="scientific">Pedobacter westerhofensis</name>
    <dbReference type="NCBI Taxonomy" id="425512"/>
    <lineage>
        <taxon>Bacteria</taxon>
        <taxon>Pseudomonadati</taxon>
        <taxon>Bacteroidota</taxon>
        <taxon>Sphingobacteriia</taxon>
        <taxon>Sphingobacteriales</taxon>
        <taxon>Sphingobacteriaceae</taxon>
        <taxon>Pedobacter</taxon>
    </lineage>
</organism>
<dbReference type="InterPro" id="IPR001387">
    <property type="entry name" value="Cro/C1-type_HTH"/>
</dbReference>